<reference evidence="2" key="3">
    <citation type="submission" date="2022-01" db="UniProtKB">
        <authorList>
            <consortium name="EnsemblPlants"/>
        </authorList>
    </citation>
    <scope>IDENTIFICATION</scope>
    <source>
        <strain evidence="2">subsp. vulgare</strain>
    </source>
</reference>
<dbReference type="GeneID" id="123449974"/>
<dbReference type="Gramene" id="HORVU.MOREX.r2.4HG0346440.1">
    <property type="protein sequence ID" value="HORVU.MOREX.r2.4HG0346440.1.CDS.1"/>
    <property type="gene ID" value="HORVU.MOREX.r2.4HG0346440"/>
</dbReference>
<proteinExistence type="predicted"/>
<name>A0A8I7BDE9_HORVV</name>
<dbReference type="OrthoDB" id="9514740at2759"/>
<accession>A0A8I7BDE9</accession>
<sequence length="315" mass="33592">MAAATAWVRSLSCKYSTAVADDAYSPPPPKKHPPTPQVKGAASVPPERERDRESRRSGSMSSERDRPATATARKTKKKKKEEEDATSKLARKEKPRQRLAALPARASSALLEMTELPEGHPSRRVVELIFASGWARADTPGPEAEVEALFRVHGTARALARFEAARAAARARGEAAADARCAADGNEVMRFQCRPAAEAGGGSEVICAAVATCHAAGAARAVRTFASSAAADAGSATEGRRGMLVCRVIAGRVRRADTERHAEDGGEYDSVEAGDGELVVLDRRAVLPCFLVVYRVIKPPPEELSPSCSTSRHSR</sequence>
<dbReference type="PANTHER" id="PTHR31681:SF112">
    <property type="entry name" value="EXPRESSED PROTEIN"/>
    <property type="match status" value="1"/>
</dbReference>
<feature type="compositionally biased region" description="Basic and acidic residues" evidence="1">
    <location>
        <begin position="80"/>
        <end position="92"/>
    </location>
</feature>
<protein>
    <recommendedName>
        <fullName evidence="4">Poly [ADP-ribose] polymerase</fullName>
    </recommendedName>
</protein>
<dbReference type="RefSeq" id="XP_044983297.1">
    <property type="nucleotide sequence ID" value="XM_045127362.1"/>
</dbReference>
<dbReference type="EnsemblPlants" id="HORVU.MOREX.r3.4HG0415640.1">
    <property type="protein sequence ID" value="HORVU.MOREX.r3.4HG0415640.1.CDS1"/>
    <property type="gene ID" value="HORVU.MOREX.r3.4HG0415640"/>
</dbReference>
<evidence type="ECO:0008006" key="4">
    <source>
        <dbReference type="Google" id="ProtNLM"/>
    </source>
</evidence>
<dbReference type="Gramene" id="HORVU.MOREX.r3.4HG0415640.1">
    <property type="protein sequence ID" value="HORVU.MOREX.r3.4HG0415640.1.CDS1"/>
    <property type="gene ID" value="HORVU.MOREX.r3.4HG0415640"/>
</dbReference>
<dbReference type="PANTHER" id="PTHR31681">
    <property type="entry name" value="C2H2-LIKE ZINC FINGER PROTEIN"/>
    <property type="match status" value="1"/>
</dbReference>
<dbReference type="SUPFAM" id="SSF56399">
    <property type="entry name" value="ADP-ribosylation"/>
    <property type="match status" value="1"/>
</dbReference>
<dbReference type="SMR" id="A0A8I7BDE9"/>
<evidence type="ECO:0000313" key="2">
    <source>
        <dbReference type="EnsemblPlants" id="HORVU.MOREX.r3.4HG0415640.1.CDS1"/>
    </source>
</evidence>
<evidence type="ECO:0000256" key="1">
    <source>
        <dbReference type="SAM" id="MobiDB-lite"/>
    </source>
</evidence>
<reference evidence="3" key="1">
    <citation type="journal article" date="2012" name="Nature">
        <title>A physical, genetic and functional sequence assembly of the barley genome.</title>
        <authorList>
            <consortium name="The International Barley Genome Sequencing Consortium"/>
            <person name="Mayer K.F."/>
            <person name="Waugh R."/>
            <person name="Brown J.W."/>
            <person name="Schulman A."/>
            <person name="Langridge P."/>
            <person name="Platzer M."/>
            <person name="Fincher G.B."/>
            <person name="Muehlbauer G.J."/>
            <person name="Sato K."/>
            <person name="Close T.J."/>
            <person name="Wise R.P."/>
            <person name="Stein N."/>
        </authorList>
    </citation>
    <scope>NUCLEOTIDE SEQUENCE [LARGE SCALE GENOMIC DNA]</scope>
    <source>
        <strain evidence="3">cv. Morex</strain>
    </source>
</reference>
<reference evidence="2" key="2">
    <citation type="submission" date="2020-10" db="EMBL/GenBank/DDBJ databases">
        <authorList>
            <person name="Scholz U."/>
            <person name="Mascher M."/>
            <person name="Fiebig A."/>
        </authorList>
    </citation>
    <scope>NUCLEOTIDE SEQUENCE [LARGE SCALE GENOMIC DNA]</scope>
    <source>
        <strain evidence="2">cv. Morex</strain>
    </source>
</reference>
<gene>
    <name evidence="2" type="primary">LOC123449974</name>
</gene>
<dbReference type="Proteomes" id="UP000011116">
    <property type="component" value="Chromosome 4H"/>
</dbReference>
<feature type="compositionally biased region" description="Basic and acidic residues" evidence="1">
    <location>
        <begin position="46"/>
        <end position="67"/>
    </location>
</feature>
<dbReference type="AlphaFoldDB" id="A0A8I7BDE9"/>
<dbReference type="Gene3D" id="3.90.228.10">
    <property type="match status" value="1"/>
</dbReference>
<organism evidence="2 3">
    <name type="scientific">Hordeum vulgare subsp. vulgare</name>
    <name type="common">Domesticated barley</name>
    <dbReference type="NCBI Taxonomy" id="112509"/>
    <lineage>
        <taxon>Eukaryota</taxon>
        <taxon>Viridiplantae</taxon>
        <taxon>Streptophyta</taxon>
        <taxon>Embryophyta</taxon>
        <taxon>Tracheophyta</taxon>
        <taxon>Spermatophyta</taxon>
        <taxon>Magnoliopsida</taxon>
        <taxon>Liliopsida</taxon>
        <taxon>Poales</taxon>
        <taxon>Poaceae</taxon>
        <taxon>BOP clade</taxon>
        <taxon>Pooideae</taxon>
        <taxon>Triticodae</taxon>
        <taxon>Triticeae</taxon>
        <taxon>Hordeinae</taxon>
        <taxon>Hordeum</taxon>
    </lineage>
</organism>
<dbReference type="KEGG" id="hvg:123449974"/>
<feature type="region of interest" description="Disordered" evidence="1">
    <location>
        <begin position="19"/>
        <end position="100"/>
    </location>
</feature>
<keyword evidence="3" id="KW-1185">Reference proteome</keyword>
<evidence type="ECO:0000313" key="3">
    <source>
        <dbReference type="Proteomes" id="UP000011116"/>
    </source>
</evidence>